<evidence type="ECO:0000256" key="2">
    <source>
        <dbReference type="ARBA" id="ARBA00008661"/>
    </source>
</evidence>
<evidence type="ECO:0000313" key="11">
    <source>
        <dbReference type="Proteomes" id="UP000887577"/>
    </source>
</evidence>
<protein>
    <recommendedName>
        <fullName evidence="10">Hexosyltransferase</fullName>
        <ecNumber evidence="10">2.4.1.-</ecNumber>
    </recommendedName>
</protein>
<keyword evidence="4" id="KW-0808">Transferase</keyword>
<evidence type="ECO:0000256" key="9">
    <source>
        <dbReference type="ARBA" id="ARBA00023136"/>
    </source>
</evidence>
<keyword evidence="9" id="KW-0472">Membrane</keyword>
<keyword evidence="5" id="KW-0812">Transmembrane</keyword>
<reference evidence="12" key="1">
    <citation type="submission" date="2022-11" db="UniProtKB">
        <authorList>
            <consortium name="WormBaseParasite"/>
        </authorList>
    </citation>
    <scope>IDENTIFICATION</scope>
</reference>
<evidence type="ECO:0000256" key="3">
    <source>
        <dbReference type="ARBA" id="ARBA00022676"/>
    </source>
</evidence>
<evidence type="ECO:0000256" key="7">
    <source>
        <dbReference type="ARBA" id="ARBA00022989"/>
    </source>
</evidence>
<keyword evidence="6" id="KW-0735">Signal-anchor</keyword>
<keyword evidence="11" id="KW-1185">Reference proteome</keyword>
<dbReference type="GO" id="GO:0006493">
    <property type="term" value="P:protein O-linked glycosylation"/>
    <property type="evidence" value="ECO:0007669"/>
    <property type="project" value="TreeGrafter"/>
</dbReference>
<dbReference type="EC" id="2.4.1.-" evidence="10"/>
<comment type="similarity">
    <text evidence="2 10">Belongs to the glycosyltransferase 31 family.</text>
</comment>
<evidence type="ECO:0000313" key="12">
    <source>
        <dbReference type="WBParaSite" id="PSU_v2.g20011.t1"/>
    </source>
</evidence>
<evidence type="ECO:0000256" key="5">
    <source>
        <dbReference type="ARBA" id="ARBA00022692"/>
    </source>
</evidence>
<keyword evidence="3 10" id="KW-0328">Glycosyltransferase</keyword>
<name>A0A914YKG2_9BILA</name>
<dbReference type="PANTHER" id="PTHR11214:SF3">
    <property type="entry name" value="BETA-1,3-GALACTOSYLTRANSFERASE 6"/>
    <property type="match status" value="1"/>
</dbReference>
<accession>A0A914YKG2</accession>
<dbReference type="Pfam" id="PF01762">
    <property type="entry name" value="Galactosyl_T"/>
    <property type="match status" value="1"/>
</dbReference>
<dbReference type="AlphaFoldDB" id="A0A914YKG2"/>
<dbReference type="WBParaSite" id="PSU_v2.g20011.t1">
    <property type="protein sequence ID" value="PSU_v2.g20011.t1"/>
    <property type="gene ID" value="PSU_v2.g20011"/>
</dbReference>
<keyword evidence="7" id="KW-1133">Transmembrane helix</keyword>
<comment type="subcellular location">
    <subcellularLocation>
        <location evidence="1 10">Golgi apparatus membrane</location>
        <topology evidence="1 10">Single-pass type II membrane protein</topology>
    </subcellularLocation>
</comment>
<proteinExistence type="inferred from homology"/>
<evidence type="ECO:0000256" key="4">
    <source>
        <dbReference type="ARBA" id="ARBA00022679"/>
    </source>
</evidence>
<dbReference type="Proteomes" id="UP000887577">
    <property type="component" value="Unplaced"/>
</dbReference>
<dbReference type="GO" id="GO:0016758">
    <property type="term" value="F:hexosyltransferase activity"/>
    <property type="evidence" value="ECO:0007669"/>
    <property type="project" value="InterPro"/>
</dbReference>
<dbReference type="InterPro" id="IPR002659">
    <property type="entry name" value="Glyco_trans_31"/>
</dbReference>
<evidence type="ECO:0000256" key="10">
    <source>
        <dbReference type="RuleBase" id="RU363063"/>
    </source>
</evidence>
<evidence type="ECO:0000256" key="6">
    <source>
        <dbReference type="ARBA" id="ARBA00022968"/>
    </source>
</evidence>
<keyword evidence="8 10" id="KW-0333">Golgi apparatus</keyword>
<evidence type="ECO:0000256" key="1">
    <source>
        <dbReference type="ARBA" id="ARBA00004323"/>
    </source>
</evidence>
<dbReference type="PANTHER" id="PTHR11214">
    <property type="entry name" value="BETA-1,3-N-ACETYLGLUCOSAMINYLTRANSFERASE"/>
    <property type="match status" value="1"/>
</dbReference>
<sequence length="140" mass="15939">MAIFGHMFHKNAVLRNPNGQWYVSYEEYDKTYYPDMVQGPCYLLSSKAVKAILIEAKNHKHITVDDAFYTGIVAEAAEITVIDANKNFGYRNPLDEGDQKCDENGRPFLFSIADKDGEIKNIPDGYNEQLKKLKALKCLK</sequence>
<evidence type="ECO:0000256" key="8">
    <source>
        <dbReference type="ARBA" id="ARBA00023034"/>
    </source>
</evidence>
<organism evidence="11 12">
    <name type="scientific">Panagrolaimus superbus</name>
    <dbReference type="NCBI Taxonomy" id="310955"/>
    <lineage>
        <taxon>Eukaryota</taxon>
        <taxon>Metazoa</taxon>
        <taxon>Ecdysozoa</taxon>
        <taxon>Nematoda</taxon>
        <taxon>Chromadorea</taxon>
        <taxon>Rhabditida</taxon>
        <taxon>Tylenchina</taxon>
        <taxon>Panagrolaimomorpha</taxon>
        <taxon>Panagrolaimoidea</taxon>
        <taxon>Panagrolaimidae</taxon>
        <taxon>Panagrolaimus</taxon>
    </lineage>
</organism>
<dbReference type="GO" id="GO:0000139">
    <property type="term" value="C:Golgi membrane"/>
    <property type="evidence" value="ECO:0007669"/>
    <property type="project" value="UniProtKB-SubCell"/>
</dbReference>